<feature type="transmembrane region" description="Helical" evidence="1">
    <location>
        <begin position="60"/>
        <end position="79"/>
    </location>
</feature>
<protein>
    <submittedName>
        <fullName evidence="2">Uncharacterized protein</fullName>
    </submittedName>
</protein>
<dbReference type="AlphaFoldDB" id="A0AAE0EJU4"/>
<dbReference type="EMBL" id="JANJYJ010000001">
    <property type="protein sequence ID" value="KAK3231143.1"/>
    <property type="molecule type" value="Genomic_DNA"/>
</dbReference>
<evidence type="ECO:0000313" key="3">
    <source>
        <dbReference type="Proteomes" id="UP001281410"/>
    </source>
</evidence>
<keyword evidence="1" id="KW-0812">Transmembrane</keyword>
<dbReference type="Proteomes" id="UP001281410">
    <property type="component" value="Unassembled WGS sequence"/>
</dbReference>
<keyword evidence="3" id="KW-1185">Reference proteome</keyword>
<accession>A0AAE0EJU4</accession>
<organism evidence="2 3">
    <name type="scientific">Dipteronia sinensis</name>
    <dbReference type="NCBI Taxonomy" id="43782"/>
    <lineage>
        <taxon>Eukaryota</taxon>
        <taxon>Viridiplantae</taxon>
        <taxon>Streptophyta</taxon>
        <taxon>Embryophyta</taxon>
        <taxon>Tracheophyta</taxon>
        <taxon>Spermatophyta</taxon>
        <taxon>Magnoliopsida</taxon>
        <taxon>eudicotyledons</taxon>
        <taxon>Gunneridae</taxon>
        <taxon>Pentapetalae</taxon>
        <taxon>rosids</taxon>
        <taxon>malvids</taxon>
        <taxon>Sapindales</taxon>
        <taxon>Sapindaceae</taxon>
        <taxon>Hippocastanoideae</taxon>
        <taxon>Acereae</taxon>
        <taxon>Dipteronia</taxon>
    </lineage>
</organism>
<comment type="caution">
    <text evidence="2">The sequence shown here is derived from an EMBL/GenBank/DDBJ whole genome shotgun (WGS) entry which is preliminary data.</text>
</comment>
<proteinExistence type="predicted"/>
<evidence type="ECO:0000256" key="1">
    <source>
        <dbReference type="SAM" id="Phobius"/>
    </source>
</evidence>
<name>A0AAE0EJU4_9ROSI</name>
<evidence type="ECO:0000313" key="2">
    <source>
        <dbReference type="EMBL" id="KAK3231143.1"/>
    </source>
</evidence>
<keyword evidence="1" id="KW-0472">Membrane</keyword>
<keyword evidence="1" id="KW-1133">Transmembrane helix</keyword>
<gene>
    <name evidence="2" type="ORF">Dsin_003024</name>
</gene>
<sequence>MSSTEDPYPVNRYFNNCILREPVSLFQAASMSITSVLYLKDEVSIATAGAVNSCEVENEFMYLGLNSVVFLYIVFVIIVQGQTKGASDDTISSHICTSQSQQGSITAQVNDKHEHSKCQLLHWYGDNAEEVVVEGSVASTDLNTKVHYIPRLDEIFGE</sequence>
<reference evidence="2" key="1">
    <citation type="journal article" date="2023" name="Plant J.">
        <title>Genome sequences and population genomics provide insights into the demographic history, inbreeding, and mutation load of two 'living fossil' tree species of Dipteronia.</title>
        <authorList>
            <person name="Feng Y."/>
            <person name="Comes H.P."/>
            <person name="Chen J."/>
            <person name="Zhu S."/>
            <person name="Lu R."/>
            <person name="Zhang X."/>
            <person name="Li P."/>
            <person name="Qiu J."/>
            <person name="Olsen K.M."/>
            <person name="Qiu Y."/>
        </authorList>
    </citation>
    <scope>NUCLEOTIDE SEQUENCE</scope>
    <source>
        <strain evidence="2">NBL</strain>
    </source>
</reference>